<dbReference type="AlphaFoldDB" id="A0A0L7QW49"/>
<evidence type="ECO:0000256" key="2">
    <source>
        <dbReference type="PROSITE-ProRule" id="PRU00497"/>
    </source>
</evidence>
<reference evidence="4 5" key="1">
    <citation type="submission" date="2015-07" db="EMBL/GenBank/DDBJ databases">
        <title>The genome of Habropoda laboriosa.</title>
        <authorList>
            <person name="Pan H."/>
            <person name="Kapheim K."/>
        </authorList>
    </citation>
    <scope>NUCLEOTIDE SEQUENCE [LARGE SCALE GENOMIC DNA]</scope>
    <source>
        <strain evidence="4">0110345459</strain>
    </source>
</reference>
<accession>A0A0L7QW49</accession>
<dbReference type="PROSITE" id="PS51155">
    <property type="entry name" value="CHIT_BIND_RR_2"/>
    <property type="match status" value="1"/>
</dbReference>
<dbReference type="OrthoDB" id="6372059at2759"/>
<evidence type="ECO:0000256" key="1">
    <source>
        <dbReference type="ARBA" id="ARBA00022460"/>
    </source>
</evidence>
<dbReference type="PANTHER" id="PTHR10380:SF241">
    <property type="entry name" value="CUTICULAR PROTEIN 47EG-RELATED"/>
    <property type="match status" value="1"/>
</dbReference>
<proteinExistence type="predicted"/>
<organism evidence="4 5">
    <name type="scientific">Habropoda laboriosa</name>
    <dbReference type="NCBI Taxonomy" id="597456"/>
    <lineage>
        <taxon>Eukaryota</taxon>
        <taxon>Metazoa</taxon>
        <taxon>Ecdysozoa</taxon>
        <taxon>Arthropoda</taxon>
        <taxon>Hexapoda</taxon>
        <taxon>Insecta</taxon>
        <taxon>Pterygota</taxon>
        <taxon>Neoptera</taxon>
        <taxon>Endopterygota</taxon>
        <taxon>Hymenoptera</taxon>
        <taxon>Apocrita</taxon>
        <taxon>Aculeata</taxon>
        <taxon>Apoidea</taxon>
        <taxon>Anthophila</taxon>
        <taxon>Apidae</taxon>
        <taxon>Habropoda</taxon>
    </lineage>
</organism>
<name>A0A0L7QW49_9HYME</name>
<dbReference type="PANTHER" id="PTHR10380">
    <property type="entry name" value="CUTICLE PROTEIN"/>
    <property type="match status" value="1"/>
</dbReference>
<feature type="chain" id="PRO_5005574834" evidence="3">
    <location>
        <begin position="23"/>
        <end position="189"/>
    </location>
</feature>
<keyword evidence="3" id="KW-0732">Signal</keyword>
<keyword evidence="1 2" id="KW-0193">Cuticle</keyword>
<dbReference type="PRINTS" id="PR00947">
    <property type="entry name" value="CUTICLE"/>
</dbReference>
<evidence type="ECO:0000313" key="5">
    <source>
        <dbReference type="Proteomes" id="UP000053825"/>
    </source>
</evidence>
<dbReference type="Proteomes" id="UP000053825">
    <property type="component" value="Unassembled WGS sequence"/>
</dbReference>
<dbReference type="Pfam" id="PF00379">
    <property type="entry name" value="Chitin_bind_4"/>
    <property type="match status" value="1"/>
</dbReference>
<evidence type="ECO:0000256" key="3">
    <source>
        <dbReference type="SAM" id="SignalP"/>
    </source>
</evidence>
<dbReference type="InterPro" id="IPR000618">
    <property type="entry name" value="Insect_cuticle"/>
</dbReference>
<keyword evidence="5" id="KW-1185">Reference proteome</keyword>
<evidence type="ECO:0000313" key="4">
    <source>
        <dbReference type="EMBL" id="KOC62801.1"/>
    </source>
</evidence>
<dbReference type="InterPro" id="IPR050468">
    <property type="entry name" value="Cuticle_Struct_Prot"/>
</dbReference>
<dbReference type="EMBL" id="KQ414716">
    <property type="protein sequence ID" value="KOC62801.1"/>
    <property type="molecule type" value="Genomic_DNA"/>
</dbReference>
<protein>
    <submittedName>
        <fullName evidence="4">Endocuticle structural glycoprotein SgAbd-2</fullName>
    </submittedName>
</protein>
<sequence>MLIPGKVVSLRLMYSVLLSTVAIVTWPNDRIGDASRGIYTTSAAGLDKHLPISDYCCSMYTSLVAVIALASCVAAAPAEDVIPIVSQSQEGPNPDGSYKWSYESGNGIKAQEEGHLENAGQENEAMNAQGSFSYPSDDGQQISLTYVANENGFQPEGAHLPTTPEIPPLIQKALEWIAAHPSKEDQNQV</sequence>
<feature type="signal peptide" evidence="3">
    <location>
        <begin position="1"/>
        <end position="22"/>
    </location>
</feature>
<dbReference type="GO" id="GO:0062129">
    <property type="term" value="C:chitin-based extracellular matrix"/>
    <property type="evidence" value="ECO:0007669"/>
    <property type="project" value="TreeGrafter"/>
</dbReference>
<dbReference type="STRING" id="597456.A0A0L7QW49"/>
<dbReference type="GO" id="GO:0008010">
    <property type="term" value="F:structural constituent of chitin-based larval cuticle"/>
    <property type="evidence" value="ECO:0007669"/>
    <property type="project" value="TreeGrafter"/>
</dbReference>
<gene>
    <name evidence="4" type="ORF">WH47_02504</name>
</gene>
<dbReference type="InterPro" id="IPR031311">
    <property type="entry name" value="CHIT_BIND_RR_consensus"/>
</dbReference>
<dbReference type="PROSITE" id="PS00233">
    <property type="entry name" value="CHIT_BIND_RR_1"/>
    <property type="match status" value="1"/>
</dbReference>